<dbReference type="PANTHER" id="PTHR43700:SF1">
    <property type="entry name" value="PHOSPHORIBOSYLAMINOIMIDAZOLE-SUCCINOCARBOXAMIDE SYNTHASE"/>
    <property type="match status" value="1"/>
</dbReference>
<dbReference type="PANTHER" id="PTHR43700">
    <property type="entry name" value="PHOSPHORIBOSYLAMINOIMIDAZOLE-SUCCINOCARBOXAMIDE SYNTHASE"/>
    <property type="match status" value="1"/>
</dbReference>
<feature type="domain" description="SAICAR synthetase/ADE2 N-terminal" evidence="9">
    <location>
        <begin position="22"/>
        <end position="271"/>
    </location>
</feature>
<dbReference type="Gene3D" id="3.30.470.20">
    <property type="entry name" value="ATP-grasp fold, B domain"/>
    <property type="match status" value="1"/>
</dbReference>
<dbReference type="GO" id="GO:0004639">
    <property type="term" value="F:phosphoribosylaminoimidazolesuccinocarboxamide synthase activity"/>
    <property type="evidence" value="ECO:0007669"/>
    <property type="project" value="UniProtKB-UniRule"/>
</dbReference>
<evidence type="ECO:0000256" key="7">
    <source>
        <dbReference type="ARBA" id="ARBA00048475"/>
    </source>
</evidence>
<evidence type="ECO:0000256" key="2">
    <source>
        <dbReference type="ARBA" id="ARBA00010190"/>
    </source>
</evidence>
<name>A0A3A4P1I5_ABYX5</name>
<dbReference type="InterPro" id="IPR028923">
    <property type="entry name" value="SAICAR_synt/ADE2_N"/>
</dbReference>
<dbReference type="UniPathway" id="UPA00074">
    <property type="reaction ID" value="UER00131"/>
</dbReference>
<dbReference type="GO" id="GO:0005524">
    <property type="term" value="F:ATP binding"/>
    <property type="evidence" value="ECO:0007669"/>
    <property type="project" value="UniProtKB-KW"/>
</dbReference>
<dbReference type="NCBIfam" id="NF010568">
    <property type="entry name" value="PRK13961.1"/>
    <property type="match status" value="1"/>
</dbReference>
<keyword evidence="6 8" id="KW-0067">ATP-binding</keyword>
<dbReference type="EC" id="6.3.2.6" evidence="8"/>
<keyword evidence="3 8" id="KW-0436">Ligase</keyword>
<proteinExistence type="inferred from homology"/>
<evidence type="ECO:0000256" key="8">
    <source>
        <dbReference type="HAMAP-Rule" id="MF_00137"/>
    </source>
</evidence>
<organism evidence="10 11">
    <name type="scientific">Abyssobacteria bacterium (strain SURF_5)</name>
    <dbReference type="NCBI Taxonomy" id="2093360"/>
    <lineage>
        <taxon>Bacteria</taxon>
        <taxon>Pseudomonadati</taxon>
        <taxon>Candidatus Hydrogenedentota</taxon>
        <taxon>Candidatus Abyssobacteria</taxon>
    </lineage>
</organism>
<dbReference type="Gene3D" id="3.30.200.20">
    <property type="entry name" value="Phosphorylase Kinase, domain 1"/>
    <property type="match status" value="1"/>
</dbReference>
<dbReference type="InterPro" id="IPR018236">
    <property type="entry name" value="SAICAR_synthetase_CS"/>
</dbReference>
<evidence type="ECO:0000256" key="1">
    <source>
        <dbReference type="ARBA" id="ARBA00004672"/>
    </source>
</evidence>
<evidence type="ECO:0000256" key="4">
    <source>
        <dbReference type="ARBA" id="ARBA00022741"/>
    </source>
</evidence>
<dbReference type="InterPro" id="IPR001636">
    <property type="entry name" value="SAICAR_synth"/>
</dbReference>
<evidence type="ECO:0000313" key="11">
    <source>
        <dbReference type="Proteomes" id="UP000265882"/>
    </source>
</evidence>
<dbReference type="HAMAP" id="MF_00137">
    <property type="entry name" value="SAICAR_synth"/>
    <property type="match status" value="1"/>
</dbReference>
<dbReference type="NCBIfam" id="TIGR00081">
    <property type="entry name" value="purC"/>
    <property type="match status" value="1"/>
</dbReference>
<dbReference type="Pfam" id="PF01259">
    <property type="entry name" value="SAICAR_synt"/>
    <property type="match status" value="1"/>
</dbReference>
<protein>
    <recommendedName>
        <fullName evidence="8">Phosphoribosylaminoimidazole-succinocarboxamide synthase</fullName>
        <ecNumber evidence="8">6.3.2.6</ecNumber>
    </recommendedName>
    <alternativeName>
        <fullName evidence="8">SAICAR synthetase</fullName>
    </alternativeName>
</protein>
<reference evidence="10 11" key="1">
    <citation type="journal article" date="2017" name="ISME J.">
        <title>Energy and carbon metabolisms in a deep terrestrial subsurface fluid microbial community.</title>
        <authorList>
            <person name="Momper L."/>
            <person name="Jungbluth S.P."/>
            <person name="Lee M.D."/>
            <person name="Amend J.P."/>
        </authorList>
    </citation>
    <scope>NUCLEOTIDE SEQUENCE [LARGE SCALE GENOMIC DNA]</scope>
    <source>
        <strain evidence="10">SURF_5</strain>
    </source>
</reference>
<evidence type="ECO:0000313" key="10">
    <source>
        <dbReference type="EMBL" id="RJP25082.1"/>
    </source>
</evidence>
<dbReference type="CDD" id="cd01414">
    <property type="entry name" value="SAICAR_synt_Sc"/>
    <property type="match status" value="1"/>
</dbReference>
<gene>
    <name evidence="8" type="primary">purC</name>
    <name evidence="10" type="ORF">C4520_02910</name>
</gene>
<evidence type="ECO:0000256" key="6">
    <source>
        <dbReference type="ARBA" id="ARBA00022840"/>
    </source>
</evidence>
<keyword evidence="4 8" id="KW-0547">Nucleotide-binding</keyword>
<accession>A0A3A4P1I5</accession>
<comment type="catalytic activity">
    <reaction evidence="7 8">
        <text>5-amino-1-(5-phospho-D-ribosyl)imidazole-4-carboxylate + L-aspartate + ATP = (2S)-2-[5-amino-1-(5-phospho-beta-D-ribosyl)imidazole-4-carboxamido]succinate + ADP + phosphate + 2 H(+)</text>
        <dbReference type="Rhea" id="RHEA:22628"/>
        <dbReference type="ChEBI" id="CHEBI:15378"/>
        <dbReference type="ChEBI" id="CHEBI:29991"/>
        <dbReference type="ChEBI" id="CHEBI:30616"/>
        <dbReference type="ChEBI" id="CHEBI:43474"/>
        <dbReference type="ChEBI" id="CHEBI:58443"/>
        <dbReference type="ChEBI" id="CHEBI:77657"/>
        <dbReference type="ChEBI" id="CHEBI:456216"/>
        <dbReference type="EC" id="6.3.2.6"/>
    </reaction>
</comment>
<sequence>MRKKSNSSVVLRTDFSGLKLHRRGKVRDVYEVDGHLLLVATDRISAFDCILPNGIPNKGKVLTALSKFWFDFVQDIIPNQVLSVDVDEYPRATRPYADVLRGRSMLVKKSKPFPIECVVRGYLAGSAVKEYQQSKCVCGITLPAGLRESEKLPEPIFTPATKAESGHDVNISFAETKKIIGPEKANLLAEKSVLIYKKASEFAASRGLILSDTKFEFGEYDGAVLLIDELLTPDSSRYWLAESYEVGKPQMNFDKQYVRDYLETLDWDKTPPAPELPPDVVARTEEKYKQAFKLLTGRNV</sequence>
<dbReference type="FunFam" id="3.30.470.20:FF:000015">
    <property type="entry name" value="Phosphoribosylaminoimidazole-succinocarboxamide synthase"/>
    <property type="match status" value="1"/>
</dbReference>
<dbReference type="PROSITE" id="PS01057">
    <property type="entry name" value="SAICAR_SYNTHETASE_1"/>
    <property type="match status" value="1"/>
</dbReference>
<dbReference type="GO" id="GO:0006189">
    <property type="term" value="P:'de novo' IMP biosynthetic process"/>
    <property type="evidence" value="ECO:0007669"/>
    <property type="project" value="UniProtKB-UniRule"/>
</dbReference>
<dbReference type="Proteomes" id="UP000265882">
    <property type="component" value="Unassembled WGS sequence"/>
</dbReference>
<dbReference type="EMBL" id="QZKU01000026">
    <property type="protein sequence ID" value="RJP25082.1"/>
    <property type="molecule type" value="Genomic_DNA"/>
</dbReference>
<keyword evidence="5 8" id="KW-0658">Purine biosynthesis</keyword>
<comment type="caution">
    <text evidence="10">The sequence shown here is derived from an EMBL/GenBank/DDBJ whole genome shotgun (WGS) entry which is preliminary data.</text>
</comment>
<evidence type="ECO:0000256" key="5">
    <source>
        <dbReference type="ARBA" id="ARBA00022755"/>
    </source>
</evidence>
<dbReference type="AlphaFoldDB" id="A0A3A4P1I5"/>
<evidence type="ECO:0000256" key="3">
    <source>
        <dbReference type="ARBA" id="ARBA00022598"/>
    </source>
</evidence>
<dbReference type="SUPFAM" id="SSF56104">
    <property type="entry name" value="SAICAR synthase-like"/>
    <property type="match status" value="1"/>
</dbReference>
<evidence type="ECO:0000259" key="9">
    <source>
        <dbReference type="Pfam" id="PF01259"/>
    </source>
</evidence>
<dbReference type="GO" id="GO:0005737">
    <property type="term" value="C:cytoplasm"/>
    <property type="evidence" value="ECO:0007669"/>
    <property type="project" value="TreeGrafter"/>
</dbReference>
<comment type="pathway">
    <text evidence="1 8">Purine metabolism; IMP biosynthesis via de novo pathway; 5-amino-1-(5-phospho-D-ribosyl)imidazole-4-carboxamide from 5-amino-1-(5-phospho-D-ribosyl)imidazole-4-carboxylate: step 1/2.</text>
</comment>
<comment type="similarity">
    <text evidence="2 8">Belongs to the SAICAR synthetase family.</text>
</comment>